<proteinExistence type="predicted"/>
<gene>
    <name evidence="2" type="ordered locus">Dester_0688</name>
</gene>
<reference evidence="3" key="2">
    <citation type="submission" date="2011-02" db="EMBL/GenBank/DDBJ databases">
        <title>The complete genome of Desulfurobacterium thermolithotrophum DSM 11699.</title>
        <authorList>
            <consortium name="US DOE Joint Genome Institute (JGI-PGF)"/>
            <person name="Lucas S."/>
            <person name="Copeland A."/>
            <person name="Lapidus A."/>
            <person name="Bruce D."/>
            <person name="Goodwin L."/>
            <person name="Pitluck S."/>
            <person name="Kyrpides N."/>
            <person name="Mavromatis K."/>
            <person name="Pagani I."/>
            <person name="Ivanova N."/>
            <person name="Mikhailova N."/>
            <person name="Daligault H."/>
            <person name="Detter J.C."/>
            <person name="Tapia R."/>
            <person name="Han C."/>
            <person name="Land M."/>
            <person name="Hauser L."/>
            <person name="Markowitz V."/>
            <person name="Cheng J.-F."/>
            <person name="Hugenholtz P."/>
            <person name="Woyke T."/>
            <person name="Wu D."/>
            <person name="Spring S."/>
            <person name="Brambilla E."/>
            <person name="Klenk H.-P."/>
            <person name="Eisen J.A."/>
        </authorList>
    </citation>
    <scope>NUCLEOTIDE SEQUENCE [LARGE SCALE GENOMIC DNA]</scope>
    <source>
        <strain evidence="3">DSM 11699 / BSA</strain>
    </source>
</reference>
<dbReference type="InParanoid" id="F0S3B3"/>
<dbReference type="EMBL" id="CP002543">
    <property type="protein sequence ID" value="ADY73335.1"/>
    <property type="molecule type" value="Genomic_DNA"/>
</dbReference>
<sequence>MNEISFVLSLVLTVAFVGSTVYGIFKTIKRRKKIS</sequence>
<name>F0S3B3_DESTD</name>
<dbReference type="KEGG" id="dte:Dester_0688"/>
<dbReference type="AlphaFoldDB" id="F0S3B3"/>
<evidence type="ECO:0000313" key="2">
    <source>
        <dbReference type="EMBL" id="ADY73335.1"/>
    </source>
</evidence>
<feature type="transmembrane region" description="Helical" evidence="1">
    <location>
        <begin position="6"/>
        <end position="25"/>
    </location>
</feature>
<dbReference type="STRING" id="868864.Dester_0688"/>
<organism evidence="2 3">
    <name type="scientific">Desulfurobacterium thermolithotrophum (strain DSM 11699 / BSA)</name>
    <dbReference type="NCBI Taxonomy" id="868864"/>
    <lineage>
        <taxon>Bacteria</taxon>
        <taxon>Pseudomonadati</taxon>
        <taxon>Aquificota</taxon>
        <taxon>Aquificia</taxon>
        <taxon>Desulfurobacteriales</taxon>
        <taxon>Desulfurobacteriaceae</taxon>
        <taxon>Desulfurobacterium</taxon>
    </lineage>
</organism>
<keyword evidence="1" id="KW-1133">Transmembrane helix</keyword>
<keyword evidence="1" id="KW-0812">Transmembrane</keyword>
<accession>F0S3B3</accession>
<protein>
    <submittedName>
        <fullName evidence="2">Uncharacterized protein</fullName>
    </submittedName>
</protein>
<keyword evidence="1" id="KW-0472">Membrane</keyword>
<evidence type="ECO:0000256" key="1">
    <source>
        <dbReference type="SAM" id="Phobius"/>
    </source>
</evidence>
<dbReference type="HOGENOM" id="CLU_218838_0_0_0"/>
<evidence type="ECO:0000313" key="3">
    <source>
        <dbReference type="Proteomes" id="UP000007102"/>
    </source>
</evidence>
<keyword evidence="3" id="KW-1185">Reference proteome</keyword>
<reference evidence="2 3" key="1">
    <citation type="journal article" date="2011" name="Stand. Genomic Sci.">
        <title>Complete genome sequence of the thermophilic sulfur-reducer Desulfurobacterium thermolithotrophum type strain (BSA(T)) from a deep-sea hydrothermal vent.</title>
        <authorList>
            <person name="Goker M."/>
            <person name="Daligault H."/>
            <person name="Mwirichia R."/>
            <person name="Lapidus A."/>
            <person name="Lucas S."/>
            <person name="Deshpande S."/>
            <person name="Pagani I."/>
            <person name="Tapia R."/>
            <person name="Cheng J.F."/>
            <person name="Goodwin L."/>
            <person name="Pitluck S."/>
            <person name="Liolios K."/>
            <person name="Ivanova N."/>
            <person name="Mavromatis K."/>
            <person name="Mikhailova N."/>
            <person name="Pati A."/>
            <person name="Chen A."/>
            <person name="Palaniappan K."/>
            <person name="Han C."/>
            <person name="Land M."/>
            <person name="Hauser L."/>
            <person name="Pan C."/>
            <person name="Brambilla E.M."/>
            <person name="Rohde M."/>
            <person name="Spring S."/>
            <person name="Sikorski J."/>
            <person name="Wirth R."/>
            <person name="Detter J.C."/>
            <person name="Woyke T."/>
            <person name="Bristow J."/>
            <person name="Eisen J.A."/>
            <person name="Markowitz V."/>
            <person name="Hugenholtz P."/>
            <person name="Kyrpides N.C."/>
            <person name="Klenk H.P."/>
        </authorList>
    </citation>
    <scope>NUCLEOTIDE SEQUENCE [LARGE SCALE GENOMIC DNA]</scope>
    <source>
        <strain evidence="3">DSM 11699 / BSA</strain>
    </source>
</reference>
<dbReference type="Proteomes" id="UP000007102">
    <property type="component" value="Chromosome"/>
</dbReference>